<dbReference type="InterPro" id="IPR053018">
    <property type="entry name" value="Elsinochrome_Biosynth-Asso"/>
</dbReference>
<feature type="transmembrane region" description="Helical" evidence="2">
    <location>
        <begin position="25"/>
        <end position="47"/>
    </location>
</feature>
<evidence type="ECO:0000313" key="4">
    <source>
        <dbReference type="Proteomes" id="UP001187734"/>
    </source>
</evidence>
<feature type="transmembrane region" description="Helical" evidence="2">
    <location>
        <begin position="183"/>
        <end position="204"/>
    </location>
</feature>
<reference evidence="3" key="1">
    <citation type="submission" date="2018-03" db="EMBL/GenBank/DDBJ databases">
        <authorList>
            <person name="Guldener U."/>
        </authorList>
    </citation>
    <scope>NUCLEOTIDE SEQUENCE</scope>
</reference>
<feature type="compositionally biased region" description="Polar residues" evidence="1">
    <location>
        <begin position="241"/>
        <end position="261"/>
    </location>
</feature>
<keyword evidence="4" id="KW-1185">Reference proteome</keyword>
<feature type="region of interest" description="Disordered" evidence="1">
    <location>
        <begin position="239"/>
        <end position="261"/>
    </location>
</feature>
<comment type="caution">
    <text evidence="3">The sequence shown here is derived from an EMBL/GenBank/DDBJ whole genome shotgun (WGS) entry which is preliminary data.</text>
</comment>
<keyword evidence="2" id="KW-0812">Transmembrane</keyword>
<gene>
    <name evidence="3" type="ORF">FTOL_02717</name>
</gene>
<name>A0AAE8SEN6_9HYPO</name>
<dbReference type="Proteomes" id="UP001187734">
    <property type="component" value="Unassembled WGS sequence"/>
</dbReference>
<proteinExistence type="predicted"/>
<keyword evidence="2" id="KW-0472">Membrane</keyword>
<accession>A0AAE8SEN6</accession>
<dbReference type="AlphaFoldDB" id="A0AAE8SEN6"/>
<organism evidence="3 4">
    <name type="scientific">Fusarium torulosum</name>
    <dbReference type="NCBI Taxonomy" id="33205"/>
    <lineage>
        <taxon>Eukaryota</taxon>
        <taxon>Fungi</taxon>
        <taxon>Dikarya</taxon>
        <taxon>Ascomycota</taxon>
        <taxon>Pezizomycotina</taxon>
        <taxon>Sordariomycetes</taxon>
        <taxon>Hypocreomycetidae</taxon>
        <taxon>Hypocreales</taxon>
        <taxon>Nectriaceae</taxon>
        <taxon>Fusarium</taxon>
    </lineage>
</organism>
<keyword evidence="2" id="KW-1133">Transmembrane helix</keyword>
<evidence type="ECO:0000256" key="1">
    <source>
        <dbReference type="SAM" id="MobiDB-lite"/>
    </source>
</evidence>
<evidence type="ECO:0000313" key="3">
    <source>
        <dbReference type="EMBL" id="SPJ72988.1"/>
    </source>
</evidence>
<dbReference type="PANTHER" id="PTHR37577:SF1">
    <property type="entry name" value="INTEGRAL MEMBRANE PROTEIN"/>
    <property type="match status" value="1"/>
</dbReference>
<dbReference type="PANTHER" id="PTHR37577">
    <property type="entry name" value="INTEGRAL MEMBRANE PROTEIN"/>
    <property type="match status" value="1"/>
</dbReference>
<feature type="transmembrane region" description="Helical" evidence="2">
    <location>
        <begin position="157"/>
        <end position="177"/>
    </location>
</feature>
<dbReference type="EMBL" id="ONZP01000086">
    <property type="protein sequence ID" value="SPJ72988.1"/>
    <property type="molecule type" value="Genomic_DNA"/>
</dbReference>
<sequence length="261" mass="28795">MGFCNGGIQCSTPAENVVDADMNGIGVVLSFVITAAISVIVAIMAVLKRAIPKQQYLRLDEKVLYWIGVRRPASDSPSNLGYQSLLLALSDQMLAVGLCYLIAIHEQGHSVSRNAILRRIYSSEKERADLQTFLEKDEEERRRRTQKDAATMERRPGFWKAFCIVTVPIIGLFYQGVDTKPLLMTSFGQIMPMLLLLVIALTAVEIGTIKNFRGIEIEIEVKKHPVSIPNTARRVTASEGYASSSQEMTSGLSQSRTGISA</sequence>
<protein>
    <submittedName>
        <fullName evidence="3">Uncharacterized protein</fullName>
    </submittedName>
</protein>
<evidence type="ECO:0000256" key="2">
    <source>
        <dbReference type="SAM" id="Phobius"/>
    </source>
</evidence>